<comment type="subcellular location">
    <subcellularLocation>
        <location evidence="1">Mitochondrion</location>
    </subcellularLocation>
</comment>
<evidence type="ECO:0000256" key="6">
    <source>
        <dbReference type="ARBA" id="ARBA00035157"/>
    </source>
</evidence>
<comment type="similarity">
    <text evidence="2">Belongs to the universal ribosomal protein uS3 family.</text>
</comment>
<dbReference type="InterPro" id="IPR007980">
    <property type="entry name" value="Ribosomal_uS3m_fun"/>
</dbReference>
<dbReference type="GO" id="GO:0005840">
    <property type="term" value="C:ribosome"/>
    <property type="evidence" value="ECO:0007669"/>
    <property type="project" value="UniProtKB-KW"/>
</dbReference>
<sequence length="426" mass="48974">MDNENLYNLMKNTKININSVKLANNCFASSTSSMNNLATATNLLVKDTNKNISRPCQKNLKTAFVQNPISNNPLTVLPIDNNSNSTTRSTGLQLLDNLAKPTSKWSGLVFLKKKGRSQTKPNFNFINYNFPYGAYINEKEELITPNYNVNKILVENIYKLLVIFFKSMYCLISKPVFIFTQDTIKIQLFYFACLSNHLSFEYNYIFSDFFFKKVYSNKFKLICGILSKFFNKPVELELIRLHKPYLDSNILVNFLSLIVNRRDLTKSINKVFTSRSMNILLRSNAPTANSKVIKVEDIKYLINNLKNLIKQENSNRHSINLIKPVNSKENLTKPVNSMELVNNWFGLSDNTTNYNINPITEAYLTGINIKISGRLRREPIIPKVTTKKFEKGFTAKGKINYSQMARFTHRNRKGAFSITIKSGQNF</sequence>
<dbReference type="GO" id="GO:0006412">
    <property type="term" value="P:translation"/>
    <property type="evidence" value="ECO:0007669"/>
    <property type="project" value="InterPro"/>
</dbReference>
<reference evidence="7" key="1">
    <citation type="submission" date="2021-06" db="EMBL/GenBank/DDBJ databases">
        <title>Characterization of the complete mitochondrial genome of Leucoagaricus naucinus.</title>
        <authorList>
            <person name="Li Q."/>
        </authorList>
    </citation>
    <scope>NUCLEOTIDE SEQUENCE</scope>
</reference>
<gene>
    <name evidence="7" type="primary">rps3</name>
</gene>
<organism evidence="7">
    <name type="scientific">Leucoagaricus naucinus</name>
    <dbReference type="NCBI Taxonomy" id="34434"/>
    <lineage>
        <taxon>Eukaryota</taxon>
        <taxon>Fungi</taxon>
        <taxon>Dikarya</taxon>
        <taxon>Basidiomycota</taxon>
        <taxon>Agaricomycotina</taxon>
        <taxon>Agaricomycetes</taxon>
        <taxon>Agaricomycetidae</taxon>
        <taxon>Agaricales</taxon>
        <taxon>Agaricineae</taxon>
        <taxon>Agaricaceae</taxon>
        <taxon>Leucoagaricus</taxon>
    </lineage>
</organism>
<dbReference type="GO" id="GO:0003735">
    <property type="term" value="F:structural constituent of ribosome"/>
    <property type="evidence" value="ECO:0007669"/>
    <property type="project" value="InterPro"/>
</dbReference>
<dbReference type="Pfam" id="PF05316">
    <property type="entry name" value="VAR1"/>
    <property type="match status" value="1"/>
</dbReference>
<name>A0A8F5J7F4_9AGAR</name>
<geneLocation type="mitochondrion" evidence="7"/>
<proteinExistence type="inferred from homology"/>
<evidence type="ECO:0000313" key="7">
    <source>
        <dbReference type="EMBL" id="QXM15426.1"/>
    </source>
</evidence>
<evidence type="ECO:0000256" key="4">
    <source>
        <dbReference type="ARBA" id="ARBA00023128"/>
    </source>
</evidence>
<evidence type="ECO:0000256" key="1">
    <source>
        <dbReference type="ARBA" id="ARBA00004173"/>
    </source>
</evidence>
<keyword evidence="4 7" id="KW-0496">Mitochondrion</keyword>
<evidence type="ECO:0000256" key="3">
    <source>
        <dbReference type="ARBA" id="ARBA00022980"/>
    </source>
</evidence>
<keyword evidence="5" id="KW-0687">Ribonucleoprotein</keyword>
<dbReference type="EMBL" id="MZ352929">
    <property type="protein sequence ID" value="QXM15426.1"/>
    <property type="molecule type" value="Genomic_DNA"/>
</dbReference>
<dbReference type="GO" id="GO:1990904">
    <property type="term" value="C:ribonucleoprotein complex"/>
    <property type="evidence" value="ECO:0007669"/>
    <property type="project" value="UniProtKB-KW"/>
</dbReference>
<evidence type="ECO:0000256" key="5">
    <source>
        <dbReference type="ARBA" id="ARBA00023274"/>
    </source>
</evidence>
<accession>A0A8F5J7F4</accession>
<evidence type="ECO:0000256" key="2">
    <source>
        <dbReference type="ARBA" id="ARBA00010761"/>
    </source>
</evidence>
<keyword evidence="3 7" id="KW-0689">Ribosomal protein</keyword>
<dbReference type="AlphaFoldDB" id="A0A8F5J7F4"/>
<dbReference type="GO" id="GO:0005739">
    <property type="term" value="C:mitochondrion"/>
    <property type="evidence" value="ECO:0007669"/>
    <property type="project" value="UniProtKB-SubCell"/>
</dbReference>
<protein>
    <recommendedName>
        <fullName evidence="6">Small ribosomal subunit protein uS3m</fullName>
    </recommendedName>
</protein>